<dbReference type="EMBL" id="BORS01000001">
    <property type="protein sequence ID" value="GIO40472.1"/>
    <property type="molecule type" value="Genomic_DNA"/>
</dbReference>
<reference evidence="2" key="1">
    <citation type="submission" date="2021-03" db="EMBL/GenBank/DDBJ databases">
        <title>Antimicrobial resistance genes in bacteria isolated from Japanese honey, and their potential for conferring macrolide and lincosamide resistance in the American foulbrood pathogen Paenibacillus larvae.</title>
        <authorList>
            <person name="Okamoto M."/>
            <person name="Kumagai M."/>
            <person name="Kanamori H."/>
            <person name="Takamatsu D."/>
        </authorList>
    </citation>
    <scope>NUCLEOTIDE SEQUENCE</scope>
    <source>
        <strain evidence="2">J41TS4</strain>
    </source>
</reference>
<keyword evidence="1" id="KW-1133">Transmembrane helix</keyword>
<dbReference type="AlphaFoldDB" id="A0A919XWR0"/>
<evidence type="ECO:0000313" key="3">
    <source>
        <dbReference type="Proteomes" id="UP000678895"/>
    </source>
</evidence>
<feature type="transmembrane region" description="Helical" evidence="1">
    <location>
        <begin position="32"/>
        <end position="52"/>
    </location>
</feature>
<keyword evidence="1" id="KW-0472">Membrane</keyword>
<proteinExistence type="predicted"/>
<gene>
    <name evidence="2" type="ORF">J41TS4_02300</name>
</gene>
<protein>
    <submittedName>
        <fullName evidence="2">Uncharacterized protein</fullName>
    </submittedName>
</protein>
<dbReference type="RefSeq" id="WP_044479388.1">
    <property type="nucleotide sequence ID" value="NZ_BORS01000001.1"/>
</dbReference>
<accession>A0A919XWR0</accession>
<keyword evidence="3" id="KW-1185">Reference proteome</keyword>
<evidence type="ECO:0000313" key="2">
    <source>
        <dbReference type="EMBL" id="GIO40472.1"/>
    </source>
</evidence>
<name>A0A919XWR0_9BACL</name>
<organism evidence="2 3">
    <name type="scientific">Paenibacillus apis</name>
    <dbReference type="NCBI Taxonomy" id="1792174"/>
    <lineage>
        <taxon>Bacteria</taxon>
        <taxon>Bacillati</taxon>
        <taxon>Bacillota</taxon>
        <taxon>Bacilli</taxon>
        <taxon>Bacillales</taxon>
        <taxon>Paenibacillaceae</taxon>
        <taxon>Paenibacillus</taxon>
    </lineage>
</organism>
<keyword evidence="1" id="KW-0812">Transmembrane</keyword>
<dbReference type="Proteomes" id="UP000678895">
    <property type="component" value="Unassembled WGS sequence"/>
</dbReference>
<comment type="caution">
    <text evidence="2">The sequence shown here is derived from an EMBL/GenBank/DDBJ whole genome shotgun (WGS) entry which is preliminary data.</text>
</comment>
<evidence type="ECO:0000256" key="1">
    <source>
        <dbReference type="SAM" id="Phobius"/>
    </source>
</evidence>
<sequence>MNWNIILLLVMVYTLIKEGLQLKKRALRRDRIVFTLLWMMTFGVLLAEWRGYPVIRPLDWIRAATWPLSRWLG</sequence>